<keyword evidence="4" id="KW-1185">Reference proteome</keyword>
<dbReference type="GeneID" id="8442635"/>
<organism evidence="3 4">
    <name type="scientific">Uncinocarpus reesii (strain UAMH 1704)</name>
    <dbReference type="NCBI Taxonomy" id="336963"/>
    <lineage>
        <taxon>Eukaryota</taxon>
        <taxon>Fungi</taxon>
        <taxon>Dikarya</taxon>
        <taxon>Ascomycota</taxon>
        <taxon>Pezizomycotina</taxon>
        <taxon>Eurotiomycetes</taxon>
        <taxon>Eurotiomycetidae</taxon>
        <taxon>Onygenales</taxon>
        <taxon>Onygenaceae</taxon>
        <taxon>Uncinocarpus</taxon>
    </lineage>
</organism>
<dbReference type="PANTHER" id="PTHR32085">
    <property type="entry name" value="PROTEIN CSF1"/>
    <property type="match status" value="1"/>
</dbReference>
<dbReference type="OrthoDB" id="10051416at2759"/>
<dbReference type="InterPro" id="IPR029636">
    <property type="entry name" value="Csf1"/>
</dbReference>
<dbReference type="VEuPathDB" id="FungiDB:UREG_06528"/>
<dbReference type="GO" id="GO:0016020">
    <property type="term" value="C:membrane"/>
    <property type="evidence" value="ECO:0007669"/>
    <property type="project" value="InterPro"/>
</dbReference>
<dbReference type="STRING" id="336963.C4JVD6"/>
<gene>
    <name evidence="3" type="ORF">UREG_06528</name>
</gene>
<dbReference type="RefSeq" id="XP_002583561.1">
    <property type="nucleotide sequence ID" value="XM_002583515.1"/>
</dbReference>
<dbReference type="InterPro" id="IPR048636">
    <property type="entry name" value="Csf1_N"/>
</dbReference>
<feature type="compositionally biased region" description="Basic and acidic residues" evidence="1">
    <location>
        <begin position="122"/>
        <end position="131"/>
    </location>
</feature>
<dbReference type="PANTHER" id="PTHR32085:SF3">
    <property type="entry name" value="PROTEIN CSF1"/>
    <property type="match status" value="1"/>
</dbReference>
<dbReference type="EMBL" id="CH476618">
    <property type="protein sequence ID" value="EEP81663.1"/>
    <property type="molecule type" value="Genomic_DNA"/>
</dbReference>
<protein>
    <recommendedName>
        <fullName evidence="2">Csf1 N-terminal domain-containing protein</fullName>
    </recommendedName>
</protein>
<dbReference type="eggNOG" id="KOG3596">
    <property type="taxonomic scope" value="Eukaryota"/>
</dbReference>
<evidence type="ECO:0000313" key="3">
    <source>
        <dbReference type="EMBL" id="EEP81663.1"/>
    </source>
</evidence>
<evidence type="ECO:0000259" key="2">
    <source>
        <dbReference type="Pfam" id="PF21678"/>
    </source>
</evidence>
<name>C4JVD6_UNCRE</name>
<feature type="domain" description="Csf1 N-terminal" evidence="2">
    <location>
        <begin position="134"/>
        <end position="861"/>
    </location>
</feature>
<dbReference type="KEGG" id="ure:UREG_06528"/>
<feature type="region of interest" description="Disordered" evidence="1">
    <location>
        <begin position="1199"/>
        <end position="1266"/>
    </location>
</feature>
<evidence type="ECO:0000313" key="4">
    <source>
        <dbReference type="Proteomes" id="UP000002058"/>
    </source>
</evidence>
<sequence length="1506" mass="170067">MSSASRLPNIAEGKLTAQPLDAVPQFNWVFLIELIVCGILAYTWHYYRIYIDIHALQISLLGGRIFFKGVRYHGENETILIHSGYITWRYWLRLVRDSELVQGQTPLPHAASPPKSDTTQEDQVKSPEGKESANGNTKEQNQLPCRIEITLHGVEWFVYNRSAAYDTILAGFQPSGRTNPSKVKQEAGADKDATRTAAKEAKGSGIEVSSKPGVNSSQNESLAKHDTLASEPDSVDDASASSKLPTYLSLLPIWINCYKGALVVGNEHVKTLLTTTFEKGHGRIDAGDSGALDVYKQIFEFELVHPTVQFKPNPDFKSSQLAAAKTHSNADIDNVTQSRRRHFRWAFQLRKRKLWYSLRDLVPYFQKSVESFQVHHKGATASRSMNLPETLPAESHWTGLTRYLDEESRNEHEGWNAVEYGRFSTLLDCPSLMLRYHWDIPGKVSARRIDPASSVRRMTNNINGAEPPEWGMHLAVRGGMINYGPWADRERANLQAIIFPNSYRDSQPSAPLEIGEWRQSTLFDFTITFEEETNLRIPTREPSKDWIWKNRTDATKPKNRKQNEHPRGKEADKGNHGPDIRPFGWLALGIEAGSKFEYRMGMFATPTGYGNQLVLDLQGSRVTSSVNHAVLWHSGPQRISCDLSNPLEWNTLHTWSFTIHSNNLELFFLRDHIFLLTDLVNDWTSGPFSEFYTFVPFQYNAHLSFTNVKLFLNVNDSNIINNPTDIEDNSFLIIESETLTSNVCIPTTNYKPKRNAIPFDLRLAGTTMKFSVPSWNTHRTFLEQSSLASLDNFEMSGNYSYNTLTSPTLTDILTLDLLGNSLEIYIYGFLVDTFLKVKENYFGENIHFKTLEEFQEIASSDKTSVSNSVTNKSNDLDVILHIHAEDCTVLLPSNIYDRLHCVAIEAASLDADARFTNYYMDLQTSFSPLAASLRAFDKSTSRPELFIDGLSVYGHRLFGLPPTEPTYVCNWDFDVGRVIGECSTDFIKYFKSALRSFAYSIDDEENSLPPLKPIELHDVVLLRAKVDSIQLWVILDTTALLFSSDAMDFNFNDWAGVKFSERLDLSLPDITLAIVDGSSPRWLDSAHPVRTYACFHTSVKLKMVERKANFLANRELQQQHVQKHDSRTQRTPWLLLKDEKGWTEKYVNRDQPNRAAMPVPFMPPPLQGPRDLTSDIMTLTSDFCGQLPSATKRENLTCSTHGSLGQNRPDIYPSAADQLPRTASRNTVMLPDKDSDTNRSRRPTSQFSLEGASRPFPTKDYAPKTATSRKGLSSAWMVPNFRFHRLVLDRSDLPALPFLGNYHEQGTQGKDELELILDDQDANATHTYWLLDLISGISGFCHVETVSAIAGLLESLQPVHPIEVIDDIQSTVVSDILGHAKHLANPKRVMNLNLRLPACRVRFINSTAIEESEISAVRDQFDLEVVRARIMLSKKSEIRNDAVKPKQTGLTTHLTATVISLSALTEGLENPGAHKLCHLRTQDLVLWSVTEKAARSRVQTQETLNF</sequence>
<dbReference type="Pfam" id="PF21678">
    <property type="entry name" value="Csf1_N"/>
    <property type="match status" value="1"/>
</dbReference>
<dbReference type="OMA" id="RESANWE"/>
<feature type="compositionally biased region" description="Basic and acidic residues" evidence="1">
    <location>
        <begin position="183"/>
        <end position="202"/>
    </location>
</feature>
<dbReference type="GO" id="GO:0006113">
    <property type="term" value="P:fermentation"/>
    <property type="evidence" value="ECO:0007669"/>
    <property type="project" value="InterPro"/>
</dbReference>
<feature type="region of interest" description="Disordered" evidence="1">
    <location>
        <begin position="105"/>
        <end position="141"/>
    </location>
</feature>
<feature type="region of interest" description="Disordered" evidence="1">
    <location>
        <begin position="547"/>
        <end position="578"/>
    </location>
</feature>
<dbReference type="HOGENOM" id="CLU_004359_0_0_1"/>
<reference evidence="4" key="1">
    <citation type="journal article" date="2009" name="Genome Res.">
        <title>Comparative genomic analyses of the human fungal pathogens Coccidioides and their relatives.</title>
        <authorList>
            <person name="Sharpton T.J."/>
            <person name="Stajich J.E."/>
            <person name="Rounsley S.D."/>
            <person name="Gardner M.J."/>
            <person name="Wortman J.R."/>
            <person name="Jordar V.S."/>
            <person name="Maiti R."/>
            <person name="Kodira C.D."/>
            <person name="Neafsey D.E."/>
            <person name="Zeng Q."/>
            <person name="Hung C.-Y."/>
            <person name="McMahan C."/>
            <person name="Muszewska A."/>
            <person name="Grynberg M."/>
            <person name="Mandel M.A."/>
            <person name="Kellner E.M."/>
            <person name="Barker B.M."/>
            <person name="Galgiani J.N."/>
            <person name="Orbach M.J."/>
            <person name="Kirkland T.N."/>
            <person name="Cole G.T."/>
            <person name="Henn M.R."/>
            <person name="Birren B.W."/>
            <person name="Taylor J.W."/>
        </authorList>
    </citation>
    <scope>NUCLEOTIDE SEQUENCE [LARGE SCALE GENOMIC DNA]</scope>
    <source>
        <strain evidence="4">UAMH 1704</strain>
    </source>
</reference>
<dbReference type="InParanoid" id="C4JVD6"/>
<feature type="compositionally biased region" description="Polar residues" evidence="1">
    <location>
        <begin position="212"/>
        <end position="221"/>
    </location>
</feature>
<evidence type="ECO:0000256" key="1">
    <source>
        <dbReference type="SAM" id="MobiDB-lite"/>
    </source>
</evidence>
<feature type="region of interest" description="Disordered" evidence="1">
    <location>
        <begin position="174"/>
        <end position="237"/>
    </location>
</feature>
<dbReference type="Proteomes" id="UP000002058">
    <property type="component" value="Unassembled WGS sequence"/>
</dbReference>
<proteinExistence type="predicted"/>
<accession>C4JVD6</accession>